<name>A0A6A5XYT5_9PLEO</name>
<feature type="signal peptide" evidence="1">
    <location>
        <begin position="1"/>
        <end position="20"/>
    </location>
</feature>
<feature type="chain" id="PRO_5025625712" evidence="1">
    <location>
        <begin position="21"/>
        <end position="256"/>
    </location>
</feature>
<keyword evidence="1" id="KW-0732">Signal</keyword>
<dbReference type="Proteomes" id="UP000799778">
    <property type="component" value="Unassembled WGS sequence"/>
</dbReference>
<gene>
    <name evidence="2" type="ORF">BU24DRAFT_491433</name>
</gene>
<keyword evidence="3" id="KW-1185">Reference proteome</keyword>
<reference evidence="2" key="1">
    <citation type="journal article" date="2020" name="Stud. Mycol.">
        <title>101 Dothideomycetes genomes: a test case for predicting lifestyles and emergence of pathogens.</title>
        <authorList>
            <person name="Haridas S."/>
            <person name="Albert R."/>
            <person name="Binder M."/>
            <person name="Bloem J."/>
            <person name="Labutti K."/>
            <person name="Salamov A."/>
            <person name="Andreopoulos B."/>
            <person name="Baker S."/>
            <person name="Barry K."/>
            <person name="Bills G."/>
            <person name="Bluhm B."/>
            <person name="Cannon C."/>
            <person name="Castanera R."/>
            <person name="Culley D."/>
            <person name="Daum C."/>
            <person name="Ezra D."/>
            <person name="Gonzalez J."/>
            <person name="Henrissat B."/>
            <person name="Kuo A."/>
            <person name="Liang C."/>
            <person name="Lipzen A."/>
            <person name="Lutzoni F."/>
            <person name="Magnuson J."/>
            <person name="Mondo S."/>
            <person name="Nolan M."/>
            <person name="Ohm R."/>
            <person name="Pangilinan J."/>
            <person name="Park H.-J."/>
            <person name="Ramirez L."/>
            <person name="Alfaro M."/>
            <person name="Sun H."/>
            <person name="Tritt A."/>
            <person name="Yoshinaga Y."/>
            <person name="Zwiers L.-H."/>
            <person name="Turgeon B."/>
            <person name="Goodwin S."/>
            <person name="Spatafora J."/>
            <person name="Crous P."/>
            <person name="Grigoriev I."/>
        </authorList>
    </citation>
    <scope>NUCLEOTIDE SEQUENCE</scope>
    <source>
        <strain evidence="2">CBS 175.79</strain>
    </source>
</reference>
<dbReference type="AlphaFoldDB" id="A0A6A5XYT5"/>
<proteinExistence type="predicted"/>
<accession>A0A6A5XYT5</accession>
<dbReference type="OrthoDB" id="3688572at2759"/>
<dbReference type="RefSeq" id="XP_033386814.1">
    <property type="nucleotide sequence ID" value="XM_033533796.1"/>
</dbReference>
<evidence type="ECO:0000313" key="2">
    <source>
        <dbReference type="EMBL" id="KAF2018475.1"/>
    </source>
</evidence>
<dbReference type="EMBL" id="ML978068">
    <property type="protein sequence ID" value="KAF2018475.1"/>
    <property type="molecule type" value="Genomic_DNA"/>
</dbReference>
<evidence type="ECO:0000256" key="1">
    <source>
        <dbReference type="SAM" id="SignalP"/>
    </source>
</evidence>
<organism evidence="2 3">
    <name type="scientific">Aaosphaeria arxii CBS 175.79</name>
    <dbReference type="NCBI Taxonomy" id="1450172"/>
    <lineage>
        <taxon>Eukaryota</taxon>
        <taxon>Fungi</taxon>
        <taxon>Dikarya</taxon>
        <taxon>Ascomycota</taxon>
        <taxon>Pezizomycotina</taxon>
        <taxon>Dothideomycetes</taxon>
        <taxon>Pleosporomycetidae</taxon>
        <taxon>Pleosporales</taxon>
        <taxon>Pleosporales incertae sedis</taxon>
        <taxon>Aaosphaeria</taxon>
    </lineage>
</organism>
<dbReference type="GeneID" id="54291193"/>
<sequence>MRLLFLAFGFFLVLAASAVAVPDGYDRYNLATRGDSSTESSEQRVEGVELQGGNATSEISQGQANTVTVKLGTLRQNVGGLKGPAIYDMIYKGLQSLCRADPLHPGRCLPEGFRIFPVNYIDGWHGQSKEPLQVTVTDSYYGDNIALRNLMIGAIASAIQRSTEDKKNCEKWVDIYPLNVHVIKDYCNIGDFVEVTTPNGRLVVSFQSSRRGGHYDCMAIIGKVDADVQRLMPEYNNAHGANLMRNVICSDKGVTN</sequence>
<evidence type="ECO:0000313" key="3">
    <source>
        <dbReference type="Proteomes" id="UP000799778"/>
    </source>
</evidence>
<protein>
    <submittedName>
        <fullName evidence="2">Uncharacterized protein</fullName>
    </submittedName>
</protein>